<dbReference type="KEGG" id="mind:mvi_65430"/>
<organism evidence="3 4">
    <name type="scientific">Methylobacterium indicum</name>
    <dbReference type="NCBI Taxonomy" id="1775910"/>
    <lineage>
        <taxon>Bacteria</taxon>
        <taxon>Pseudomonadati</taxon>
        <taxon>Pseudomonadota</taxon>
        <taxon>Alphaproteobacteria</taxon>
        <taxon>Hyphomicrobiales</taxon>
        <taxon>Methylobacteriaceae</taxon>
        <taxon>Methylobacterium</taxon>
    </lineage>
</organism>
<dbReference type="AlphaFoldDB" id="A0A8H9C9E9"/>
<sequence>MDDLDPAVPTDDTEINVNDIAVANFGEDGSGDLPDNSDVYLPDTILDIDIGKIISFLHACENSHPRVKYKLGAKIKPGQEPGAGGFTEVDCSGFVRECVRRATNLGSRFPDGSVVQHEWVRKHGFPIENVSSGSHRDGAVRIAFLPPNKSKKRVGHVAFIHDGKTIESHGGVGPDSRPWDGRGWQANTNVYLLRPAHFESEESVLEIARSHREALEWLDENAALLENSPLSFRSISERAIALIVYFEVTDRSTYERKYERPIWPGEKSGVTIGIGYDVGYTTIAQLRTDWKGLIPDQMIKEIEKGVGVKGKTAQALAKELGSKVSIPWSAADTVFRKRDIPRWTSLVESALPNTKDLSADSMGALVSLAYNRGASFSSPNDRYREMRAIRSHMVTRQFSLIPGEILSMKRLWPNNKGLRHRRDLEAKLFQDGLKDFEVTSSSRGTQKAMADVGALIREVMHALTESPQQLKDGRKFFFPNGIGEIDVQLDIGGSSAFSVHVDVKGAEAPSNNTEKPIETD</sequence>
<dbReference type="GO" id="GO:0031640">
    <property type="term" value="P:killing of cells of another organism"/>
    <property type="evidence" value="ECO:0007669"/>
    <property type="project" value="UniProtKB-KW"/>
</dbReference>
<evidence type="ECO:0000313" key="4">
    <source>
        <dbReference type="Proteomes" id="UP000663508"/>
    </source>
</evidence>
<keyword evidence="3" id="KW-0614">Plasmid</keyword>
<dbReference type="CDD" id="cd16904">
    <property type="entry name" value="pesticin_lyz-like"/>
    <property type="match status" value="1"/>
</dbReference>
<dbReference type="RefSeq" id="WP_207184146.1">
    <property type="nucleotide sequence ID" value="NZ_AP024150.1"/>
</dbReference>
<keyword evidence="2" id="KW-0081">Bacteriolytic enzyme</keyword>
<dbReference type="InterPro" id="IPR023347">
    <property type="entry name" value="Lysozyme_dom_sf"/>
</dbReference>
<dbReference type="GO" id="GO:0003796">
    <property type="term" value="F:lysozyme activity"/>
    <property type="evidence" value="ECO:0007669"/>
    <property type="project" value="InterPro"/>
</dbReference>
<evidence type="ECO:0000256" key="1">
    <source>
        <dbReference type="ARBA" id="ARBA00022529"/>
    </source>
</evidence>
<reference evidence="3" key="1">
    <citation type="submission" date="2020-11" db="EMBL/GenBank/DDBJ databases">
        <title>Complete genome sequence of a novel pathogenic Methylobacterium strain isolated from rice in Vietnam.</title>
        <authorList>
            <person name="Lai K."/>
            <person name="Okazaki S."/>
            <person name="Higashi K."/>
            <person name="Mori H."/>
            <person name="Toyoda A."/>
            <person name="Kurokawa K."/>
        </authorList>
    </citation>
    <scope>NUCLEOTIDE SEQUENCE</scope>
    <source>
        <strain evidence="3">VL1</strain>
        <plasmid evidence="3">pVL1_5</plasmid>
    </source>
</reference>
<dbReference type="EMBL" id="AP024150">
    <property type="protein sequence ID" value="BCM88082.1"/>
    <property type="molecule type" value="Genomic_DNA"/>
</dbReference>
<keyword evidence="1" id="KW-0929">Antimicrobial</keyword>
<name>A0A8H9C9E9_9HYPH</name>
<evidence type="ECO:0000313" key="3">
    <source>
        <dbReference type="EMBL" id="BCM88082.1"/>
    </source>
</evidence>
<dbReference type="Proteomes" id="UP000663508">
    <property type="component" value="Plasmid pVL1_5"/>
</dbReference>
<protein>
    <submittedName>
        <fullName evidence="3">Uncharacterized protein</fullName>
    </submittedName>
</protein>
<dbReference type="Gene3D" id="3.90.1720.10">
    <property type="entry name" value="endopeptidase domain like (from Nostoc punctiforme)"/>
    <property type="match status" value="1"/>
</dbReference>
<geneLocation type="plasmid" evidence="3 4">
    <name>pVL1_5</name>
</geneLocation>
<dbReference type="GO" id="GO:0042742">
    <property type="term" value="P:defense response to bacterium"/>
    <property type="evidence" value="ECO:0007669"/>
    <property type="project" value="UniProtKB-KW"/>
</dbReference>
<dbReference type="InterPro" id="IPR023346">
    <property type="entry name" value="Lysozyme-like_dom_sf"/>
</dbReference>
<gene>
    <name evidence="3" type="ORF">mvi_65430</name>
</gene>
<dbReference type="Gene3D" id="1.10.530.40">
    <property type="match status" value="1"/>
</dbReference>
<proteinExistence type="predicted"/>
<accession>A0A8H9C9E9</accession>
<dbReference type="SUPFAM" id="SSF53955">
    <property type="entry name" value="Lysozyme-like"/>
    <property type="match status" value="1"/>
</dbReference>
<evidence type="ECO:0000256" key="2">
    <source>
        <dbReference type="ARBA" id="ARBA00022638"/>
    </source>
</evidence>